<gene>
    <name evidence="1" type="ORF">DPMN_038107</name>
</gene>
<sequence>MLNDKRCDRQTIDGEVISICRSLYFVAGDTTIGIMWVQITFIGSFFPQFRFGNLKFVGLE</sequence>
<evidence type="ECO:0000313" key="1">
    <source>
        <dbReference type="EMBL" id="KAH3874853.1"/>
    </source>
</evidence>
<name>A0A9D4MDZ2_DREPO</name>
<reference evidence="1" key="1">
    <citation type="journal article" date="2019" name="bioRxiv">
        <title>The Genome of the Zebra Mussel, Dreissena polymorpha: A Resource for Invasive Species Research.</title>
        <authorList>
            <person name="McCartney M.A."/>
            <person name="Auch B."/>
            <person name="Kono T."/>
            <person name="Mallez S."/>
            <person name="Zhang Y."/>
            <person name="Obille A."/>
            <person name="Becker A."/>
            <person name="Abrahante J.E."/>
            <person name="Garbe J."/>
            <person name="Badalamenti J.P."/>
            <person name="Herman A."/>
            <person name="Mangelson H."/>
            <person name="Liachko I."/>
            <person name="Sullivan S."/>
            <person name="Sone E.D."/>
            <person name="Koren S."/>
            <person name="Silverstein K.A.T."/>
            <person name="Beckman K.B."/>
            <person name="Gohl D.M."/>
        </authorList>
    </citation>
    <scope>NUCLEOTIDE SEQUENCE</scope>
    <source>
        <strain evidence="1">Duluth1</strain>
        <tissue evidence="1">Whole animal</tissue>
    </source>
</reference>
<protein>
    <submittedName>
        <fullName evidence="1">Uncharacterized protein</fullName>
    </submittedName>
</protein>
<proteinExistence type="predicted"/>
<dbReference type="EMBL" id="JAIWYP010000002">
    <property type="protein sequence ID" value="KAH3874853.1"/>
    <property type="molecule type" value="Genomic_DNA"/>
</dbReference>
<organism evidence="1 2">
    <name type="scientific">Dreissena polymorpha</name>
    <name type="common">Zebra mussel</name>
    <name type="synonym">Mytilus polymorpha</name>
    <dbReference type="NCBI Taxonomy" id="45954"/>
    <lineage>
        <taxon>Eukaryota</taxon>
        <taxon>Metazoa</taxon>
        <taxon>Spiralia</taxon>
        <taxon>Lophotrochozoa</taxon>
        <taxon>Mollusca</taxon>
        <taxon>Bivalvia</taxon>
        <taxon>Autobranchia</taxon>
        <taxon>Heteroconchia</taxon>
        <taxon>Euheterodonta</taxon>
        <taxon>Imparidentia</taxon>
        <taxon>Neoheterodontei</taxon>
        <taxon>Myida</taxon>
        <taxon>Dreissenoidea</taxon>
        <taxon>Dreissenidae</taxon>
        <taxon>Dreissena</taxon>
    </lineage>
</organism>
<comment type="caution">
    <text evidence="1">The sequence shown here is derived from an EMBL/GenBank/DDBJ whole genome shotgun (WGS) entry which is preliminary data.</text>
</comment>
<reference evidence="1" key="2">
    <citation type="submission" date="2020-11" db="EMBL/GenBank/DDBJ databases">
        <authorList>
            <person name="McCartney M.A."/>
            <person name="Auch B."/>
            <person name="Kono T."/>
            <person name="Mallez S."/>
            <person name="Becker A."/>
            <person name="Gohl D.M."/>
            <person name="Silverstein K.A.T."/>
            <person name="Koren S."/>
            <person name="Bechman K.B."/>
            <person name="Herman A."/>
            <person name="Abrahante J.E."/>
            <person name="Garbe J."/>
        </authorList>
    </citation>
    <scope>NUCLEOTIDE SEQUENCE</scope>
    <source>
        <strain evidence="1">Duluth1</strain>
        <tissue evidence="1">Whole animal</tissue>
    </source>
</reference>
<evidence type="ECO:0000313" key="2">
    <source>
        <dbReference type="Proteomes" id="UP000828390"/>
    </source>
</evidence>
<dbReference type="Proteomes" id="UP000828390">
    <property type="component" value="Unassembled WGS sequence"/>
</dbReference>
<keyword evidence="2" id="KW-1185">Reference proteome</keyword>
<accession>A0A9D4MDZ2</accession>
<dbReference type="AlphaFoldDB" id="A0A9D4MDZ2"/>